<organism evidence="2 3">
    <name type="scientific">Trichlorobacter ammonificans</name>
    <dbReference type="NCBI Taxonomy" id="2916410"/>
    <lineage>
        <taxon>Bacteria</taxon>
        <taxon>Pseudomonadati</taxon>
        <taxon>Thermodesulfobacteriota</taxon>
        <taxon>Desulfuromonadia</taxon>
        <taxon>Geobacterales</taxon>
        <taxon>Geobacteraceae</taxon>
        <taxon>Trichlorobacter</taxon>
    </lineage>
</organism>
<feature type="transmembrane region" description="Helical" evidence="1">
    <location>
        <begin position="33"/>
        <end position="54"/>
    </location>
</feature>
<dbReference type="Proteomes" id="UP001295463">
    <property type="component" value="Chromosome"/>
</dbReference>
<protein>
    <submittedName>
        <fullName evidence="2">Uncharacterized protein</fullName>
    </submittedName>
</protein>
<keyword evidence="3" id="KW-1185">Reference proteome</keyword>
<evidence type="ECO:0000313" key="2">
    <source>
        <dbReference type="EMBL" id="CAH2029965.1"/>
    </source>
</evidence>
<proteinExistence type="predicted"/>
<keyword evidence="1" id="KW-0812">Transmembrane</keyword>
<dbReference type="EMBL" id="OW150024">
    <property type="protein sequence ID" value="CAH2029965.1"/>
    <property type="molecule type" value="Genomic_DNA"/>
</dbReference>
<keyword evidence="1" id="KW-1133">Transmembrane helix</keyword>
<sequence>MCFRHIPPSCRSLRDEGYRGREDAMKSFDDKSFVIGILATLLLVVVAGAAHDVFSPQEIGRLRQLASYLQDDGSLNLGNRKIIMLGSSIYDDGSQGGGLQIHGGAGRIQTFGQVLQR</sequence>
<keyword evidence="1" id="KW-0472">Membrane</keyword>
<gene>
    <name evidence="2" type="ORF">GEAMG1_0143</name>
</gene>
<name>A0ABM9D6E5_9BACT</name>
<reference evidence="2 3" key="1">
    <citation type="submission" date="2022-03" db="EMBL/GenBank/DDBJ databases">
        <authorList>
            <person name="Koch H."/>
        </authorList>
    </citation>
    <scope>NUCLEOTIDE SEQUENCE [LARGE SCALE GENOMIC DNA]</scope>
    <source>
        <strain evidence="2 3">G1</strain>
    </source>
</reference>
<accession>A0ABM9D6E5</accession>
<evidence type="ECO:0000256" key="1">
    <source>
        <dbReference type="SAM" id="Phobius"/>
    </source>
</evidence>
<evidence type="ECO:0000313" key="3">
    <source>
        <dbReference type="Proteomes" id="UP001295463"/>
    </source>
</evidence>